<keyword evidence="5" id="KW-1185">Reference proteome</keyword>
<keyword evidence="2" id="KW-0472">Membrane</keyword>
<evidence type="ECO:0000256" key="1">
    <source>
        <dbReference type="SAM" id="MobiDB-lite"/>
    </source>
</evidence>
<organism evidence="4 5">
    <name type="scientific">Winogradskya consettensis</name>
    <dbReference type="NCBI Taxonomy" id="113560"/>
    <lineage>
        <taxon>Bacteria</taxon>
        <taxon>Bacillati</taxon>
        <taxon>Actinomycetota</taxon>
        <taxon>Actinomycetes</taxon>
        <taxon>Micromonosporales</taxon>
        <taxon>Micromonosporaceae</taxon>
        <taxon>Winogradskya</taxon>
    </lineage>
</organism>
<gene>
    <name evidence="4" type="ORF">Aco04nite_41020</name>
</gene>
<dbReference type="InterPro" id="IPR015402">
    <property type="entry name" value="DUF1980"/>
</dbReference>
<dbReference type="EMBL" id="BOQP01000021">
    <property type="protein sequence ID" value="GIM74575.1"/>
    <property type="molecule type" value="Genomic_DNA"/>
</dbReference>
<feature type="domain" description="DUF1980" evidence="3">
    <location>
        <begin position="220"/>
        <end position="312"/>
    </location>
</feature>
<keyword evidence="2" id="KW-0812">Transmembrane</keyword>
<protein>
    <recommendedName>
        <fullName evidence="3">DUF1980 domain-containing protein</fullName>
    </recommendedName>
</protein>
<dbReference type="Pfam" id="PF21537">
    <property type="entry name" value="DUF1980_C"/>
    <property type="match status" value="1"/>
</dbReference>
<dbReference type="InterPro" id="IPR048447">
    <property type="entry name" value="DUF1980_C"/>
</dbReference>
<feature type="transmembrane region" description="Helical" evidence="2">
    <location>
        <begin position="33"/>
        <end position="55"/>
    </location>
</feature>
<sequence length="313" mass="32215">MNRQAQAVIMLLFGGAILRASIGDLYLRYVKEGLRPFLIGAGILLVAAAVMTLWYELRPPRKPSPADTDASHGQVSAPTVTAASAAALPAGAFATSTLKHDPAASDAAGQRASDSDAAGKNAAGKGAAGQGGVAVLEDADEHGHAHDHEPRIGWLLILPVLGLLLVTPPALGSYAAGQAGSVLTAQNSDSDYAALPAGDPVDVTLLDYASRAVFDAGRSLTGRHLRLTGFVTPGPDGQPMLARMVLSCCAADGRPIKVGLAGEGPAGVAADTWVQIIGTYSDKVGTDPVNNAKVPFLQVTSWQEITPPKQQYE</sequence>
<evidence type="ECO:0000313" key="5">
    <source>
        <dbReference type="Proteomes" id="UP000680865"/>
    </source>
</evidence>
<dbReference type="AlphaFoldDB" id="A0A919VT81"/>
<feature type="compositionally biased region" description="Low complexity" evidence="1">
    <location>
        <begin position="115"/>
        <end position="125"/>
    </location>
</feature>
<feature type="region of interest" description="Disordered" evidence="1">
    <location>
        <begin position="104"/>
        <end position="126"/>
    </location>
</feature>
<proteinExistence type="predicted"/>
<evidence type="ECO:0000256" key="2">
    <source>
        <dbReference type="SAM" id="Phobius"/>
    </source>
</evidence>
<comment type="caution">
    <text evidence="4">The sequence shown here is derived from an EMBL/GenBank/DDBJ whole genome shotgun (WGS) entry which is preliminary data.</text>
</comment>
<accession>A0A919VT81</accession>
<name>A0A919VT81_9ACTN</name>
<dbReference type="Proteomes" id="UP000680865">
    <property type="component" value="Unassembled WGS sequence"/>
</dbReference>
<evidence type="ECO:0000259" key="3">
    <source>
        <dbReference type="Pfam" id="PF21537"/>
    </source>
</evidence>
<keyword evidence="2" id="KW-1133">Transmembrane helix</keyword>
<dbReference type="NCBIfam" id="TIGR03943">
    <property type="entry name" value="TIGR03943 family putative permease subunit"/>
    <property type="match status" value="1"/>
</dbReference>
<evidence type="ECO:0000313" key="4">
    <source>
        <dbReference type="EMBL" id="GIM74575.1"/>
    </source>
</evidence>
<reference evidence="4" key="1">
    <citation type="submission" date="2021-03" db="EMBL/GenBank/DDBJ databases">
        <title>Whole genome shotgun sequence of Actinoplanes consettensis NBRC 14913.</title>
        <authorList>
            <person name="Komaki H."/>
            <person name="Tamura T."/>
        </authorList>
    </citation>
    <scope>NUCLEOTIDE SEQUENCE</scope>
    <source>
        <strain evidence="4">NBRC 14913</strain>
    </source>
</reference>